<evidence type="ECO:0008006" key="5">
    <source>
        <dbReference type="Google" id="ProtNLM"/>
    </source>
</evidence>
<feature type="region of interest" description="Disordered" evidence="2">
    <location>
        <begin position="468"/>
        <end position="488"/>
    </location>
</feature>
<evidence type="ECO:0000313" key="3">
    <source>
        <dbReference type="EMBL" id="TPX71557.1"/>
    </source>
</evidence>
<dbReference type="PANTHER" id="PTHR31434:SF2">
    <property type="entry name" value="S PHASE CYCLIN A-ASSOCIATED PROTEIN IN THE ENDOPLASMIC RETICULUM"/>
    <property type="match status" value="1"/>
</dbReference>
<dbReference type="OrthoDB" id="71500at2759"/>
<sequence>MNMNMNMNLGGSHPNTHPNTHSNMRTNMFPTSHTDALLNSLPSSTHSNTLANSRPNSILSPRLKPQRMSYSDALAGHVSFKTPPLQAHPMHSRESPSHNLSSFASANTSNSADVEVPWSPFESGVRDSSGRNNHTNADLNDLSHQLRVPSIASPKSIRDSPTNFAVDSIFALDILSRCLAEVTRECRQRSSFQFKLKVRQMLRDCLTELEDTRPPTPPPGLFNAFQPIPSNLWTSYSGEFYAEGSAASFAAPLERSFLLPSFLTGTNLEHQSVFSRMSSSLTVGSEISINYGNSSMTDSFSAEPNGQTENLQPATVHLPVWDRSIPLSSRLDLSRKGFEVPLRLLSPPIRKPATMDGLELKQIKARALRESFLHDRTIKLRQKAEKAMAVRQNQMNQAKHLKESINEKQARAEKQRDMHLRNIQEKAKDEKQRDLVPTTISNTVETKKIEIVAQRHLDSELRLQEIEEDRQKKQAETASHQEAALERRRIQEAERQAKLLRDEERKRDVEAKREMERQEQVAAKEAARLAKIQRRAELKSMKEAEIEEMRRELSEKFQLKLDKWTTRYNESLKKKKDRAAMANQNARTIAASAKQSHVVPSSESYGNLLLLAAGEESKPSEREKCIKRRVKKLKKRLRDASANYAFIPSSACLPNPEKIMLTAKAQLSNLIRMNIAPTNCEQLRSLLFDLFSNLEKGDNLNAESFCNMGGLSVLFNALMLLDGDGAMLLPTNALEIGLRAVLAAAKSPVNREYLLLSMDICIEELAELFVRILSLHEHGDVAWLNLACHSIRLLNLLLEDDGLVLRKAKANFLSYILSIKSIEFLCCYFPMVRGPVTESEGPVIKLLMGGMLFLKTVSLYHKRDSSLHSLILESFQKADVGSVITMLVSLVLHNGLTSRTAALEQQVSIETIQFTVAGLSMINTLCGLNLHMMQELLSSEGMQPQILHLSMFWFHHYFQWNTSKRSVRKSVEAEANTACSALVQQLLVLLGNACWKNASNQALLRFGQAGLILLRLILALPFDYFVDAKLKRILFPALLSACIGDGANLAVVKEEMSLDIMSRWMHEGKQAGQREEWMYSFSESELREMSVVSIGGFKA</sequence>
<evidence type="ECO:0000256" key="1">
    <source>
        <dbReference type="SAM" id="Coils"/>
    </source>
</evidence>
<proteinExistence type="predicted"/>
<dbReference type="CDD" id="cd06503">
    <property type="entry name" value="ATP-synt_Fo_b"/>
    <property type="match status" value="1"/>
</dbReference>
<feature type="compositionally biased region" description="Low complexity" evidence="2">
    <location>
        <begin position="99"/>
        <end position="112"/>
    </location>
</feature>
<feature type="coiled-coil region" evidence="1">
    <location>
        <begin position="391"/>
        <end position="418"/>
    </location>
</feature>
<gene>
    <name evidence="3" type="ORF">CcCBS67573_g06170</name>
</gene>
<dbReference type="PANTHER" id="PTHR31434">
    <property type="entry name" value="S PHASE CYCLIN A-ASSOCIATED PROTEIN IN THE ENDOPLASMIC RETICULUM"/>
    <property type="match status" value="1"/>
</dbReference>
<evidence type="ECO:0000313" key="4">
    <source>
        <dbReference type="Proteomes" id="UP000320333"/>
    </source>
</evidence>
<dbReference type="AlphaFoldDB" id="A0A507F7G6"/>
<name>A0A507F7G6_9FUNG</name>
<dbReference type="EMBL" id="QEAP01000251">
    <property type="protein sequence ID" value="TPX71557.1"/>
    <property type="molecule type" value="Genomic_DNA"/>
</dbReference>
<dbReference type="STRING" id="246404.A0A507F7G6"/>
<keyword evidence="1" id="KW-0175">Coiled coil</keyword>
<comment type="caution">
    <text evidence="3">The sequence shown here is derived from an EMBL/GenBank/DDBJ whole genome shotgun (WGS) entry which is preliminary data.</text>
</comment>
<reference evidence="3 4" key="1">
    <citation type="journal article" date="2019" name="Sci. Rep.">
        <title>Comparative genomics of chytrid fungi reveal insights into the obligate biotrophic and pathogenic lifestyle of Synchytrium endobioticum.</title>
        <authorList>
            <person name="van de Vossenberg B.T.L.H."/>
            <person name="Warris S."/>
            <person name="Nguyen H.D.T."/>
            <person name="van Gent-Pelzer M.P.E."/>
            <person name="Joly D.L."/>
            <person name="van de Geest H.C."/>
            <person name="Bonants P.J.M."/>
            <person name="Smith D.S."/>
            <person name="Levesque C.A."/>
            <person name="van der Lee T.A.J."/>
        </authorList>
    </citation>
    <scope>NUCLEOTIDE SEQUENCE [LARGE SCALE GENOMIC DNA]</scope>
    <source>
        <strain evidence="3 4">CBS 675.73</strain>
    </source>
</reference>
<evidence type="ECO:0000256" key="2">
    <source>
        <dbReference type="SAM" id="MobiDB-lite"/>
    </source>
</evidence>
<feature type="region of interest" description="Disordered" evidence="2">
    <location>
        <begin position="43"/>
        <end position="62"/>
    </location>
</feature>
<keyword evidence="4" id="KW-1185">Reference proteome</keyword>
<organism evidence="3 4">
    <name type="scientific">Chytriomyces confervae</name>
    <dbReference type="NCBI Taxonomy" id="246404"/>
    <lineage>
        <taxon>Eukaryota</taxon>
        <taxon>Fungi</taxon>
        <taxon>Fungi incertae sedis</taxon>
        <taxon>Chytridiomycota</taxon>
        <taxon>Chytridiomycota incertae sedis</taxon>
        <taxon>Chytridiomycetes</taxon>
        <taxon>Chytridiales</taxon>
        <taxon>Chytriomycetaceae</taxon>
        <taxon>Chytriomyces</taxon>
    </lineage>
</organism>
<accession>A0A507F7G6</accession>
<feature type="region of interest" description="Disordered" evidence="2">
    <location>
        <begin position="84"/>
        <end position="138"/>
    </location>
</feature>
<dbReference type="Proteomes" id="UP000320333">
    <property type="component" value="Unassembled WGS sequence"/>
</dbReference>
<protein>
    <recommendedName>
        <fullName evidence="5">S phase cyclin A-associated protein in the endoplasmic reticulum N-terminal domain-containing protein</fullName>
    </recommendedName>
</protein>
<feature type="compositionally biased region" description="Polar residues" evidence="2">
    <location>
        <begin position="43"/>
        <end position="59"/>
    </location>
</feature>